<reference evidence="3" key="1">
    <citation type="submission" date="2016-06" db="EMBL/GenBank/DDBJ databases">
        <authorList>
            <person name="Varghese N."/>
        </authorList>
    </citation>
    <scope>NUCLEOTIDE SEQUENCE [LARGE SCALE GENOMIC DNA]</scope>
    <source>
        <strain evidence="3">DSM 45555</strain>
    </source>
</reference>
<dbReference type="InterPro" id="IPR037523">
    <property type="entry name" value="VOC_core"/>
</dbReference>
<dbReference type="InterPro" id="IPR029068">
    <property type="entry name" value="Glyas_Bleomycin-R_OHBP_Dase"/>
</dbReference>
<dbReference type="PANTHER" id="PTHR35908:SF1">
    <property type="entry name" value="CONSERVED PROTEIN"/>
    <property type="match status" value="1"/>
</dbReference>
<dbReference type="Proteomes" id="UP000198551">
    <property type="component" value="Unassembled WGS sequence"/>
</dbReference>
<dbReference type="PROSITE" id="PS51819">
    <property type="entry name" value="VOC"/>
    <property type="match status" value="1"/>
</dbReference>
<proteinExistence type="predicted"/>
<evidence type="ECO:0000259" key="1">
    <source>
        <dbReference type="PROSITE" id="PS51819"/>
    </source>
</evidence>
<evidence type="ECO:0000313" key="3">
    <source>
        <dbReference type="Proteomes" id="UP000198551"/>
    </source>
</evidence>
<feature type="domain" description="VOC" evidence="1">
    <location>
        <begin position="5"/>
        <end position="120"/>
    </location>
</feature>
<dbReference type="PANTHER" id="PTHR35908">
    <property type="entry name" value="HYPOTHETICAL FUSION PROTEIN"/>
    <property type="match status" value="1"/>
</dbReference>
<sequence length="121" mass="13097">MAVGRLAAVTLDCSEIAPLVAFYREAAGLEPVHESESGAFLSNGDGVAVALQRVENYRRPEWPGQSVPQQLHLDLAVDDIETAETELLRLGATKPADQPGDAKWRVFLDPAGHPFCASVWD</sequence>
<organism evidence="2 3">
    <name type="scientific">Micromonospora marina</name>
    <dbReference type="NCBI Taxonomy" id="307120"/>
    <lineage>
        <taxon>Bacteria</taxon>
        <taxon>Bacillati</taxon>
        <taxon>Actinomycetota</taxon>
        <taxon>Actinomycetes</taxon>
        <taxon>Micromonosporales</taxon>
        <taxon>Micromonosporaceae</taxon>
        <taxon>Micromonospora</taxon>
    </lineage>
</organism>
<gene>
    <name evidence="2" type="ORF">GA0070215_103183</name>
</gene>
<dbReference type="SUPFAM" id="SSF54593">
    <property type="entry name" value="Glyoxalase/Bleomycin resistance protein/Dihydroxybiphenyl dioxygenase"/>
    <property type="match status" value="1"/>
</dbReference>
<dbReference type="CDD" id="cd06587">
    <property type="entry name" value="VOC"/>
    <property type="match status" value="1"/>
</dbReference>
<protein>
    <submittedName>
        <fullName evidence="2">Glyoxalase-like domain-containing protein</fullName>
    </submittedName>
</protein>
<dbReference type="Pfam" id="PF18029">
    <property type="entry name" value="Glyoxalase_6"/>
    <property type="match status" value="1"/>
</dbReference>
<dbReference type="EMBL" id="FMCV01000003">
    <property type="protein sequence ID" value="SCE83592.1"/>
    <property type="molecule type" value="Genomic_DNA"/>
</dbReference>
<keyword evidence="3" id="KW-1185">Reference proteome</keyword>
<dbReference type="RefSeq" id="WP_026267556.1">
    <property type="nucleotide sequence ID" value="NZ_FMCV01000003.1"/>
</dbReference>
<name>A0A1C4VHX3_9ACTN</name>
<dbReference type="InterPro" id="IPR041581">
    <property type="entry name" value="Glyoxalase_6"/>
</dbReference>
<accession>A0A1C4VHX3</accession>
<evidence type="ECO:0000313" key="2">
    <source>
        <dbReference type="EMBL" id="SCE83592.1"/>
    </source>
</evidence>
<dbReference type="Gene3D" id="3.10.180.10">
    <property type="entry name" value="2,3-Dihydroxybiphenyl 1,2-Dioxygenase, domain 1"/>
    <property type="match status" value="1"/>
</dbReference>
<dbReference type="AlphaFoldDB" id="A0A1C4VHX3"/>